<evidence type="ECO:0000313" key="1">
    <source>
        <dbReference type="EMBL" id="MFJ2286235.1"/>
    </source>
</evidence>
<comment type="caution">
    <text evidence="1">The sequence shown here is derived from an EMBL/GenBank/DDBJ whole genome shotgun (WGS) entry which is preliminary data.</text>
</comment>
<dbReference type="EMBL" id="JBIUVY010000008">
    <property type="protein sequence ID" value="MFJ2286235.1"/>
    <property type="molecule type" value="Genomic_DNA"/>
</dbReference>
<dbReference type="InterPro" id="IPR011049">
    <property type="entry name" value="Serralysin-like_metalloprot_C"/>
</dbReference>
<organism evidence="1 2">
    <name type="scientific">Pseudomonas iridis</name>
    <dbReference type="NCBI Taxonomy" id="2710587"/>
    <lineage>
        <taxon>Bacteria</taxon>
        <taxon>Pseudomonadati</taxon>
        <taxon>Pseudomonadota</taxon>
        <taxon>Gammaproteobacteria</taxon>
        <taxon>Pseudomonadales</taxon>
        <taxon>Pseudomonadaceae</taxon>
        <taxon>Pseudomonas</taxon>
    </lineage>
</organism>
<name>A0ABW8DGB2_9PSED</name>
<reference evidence="1 2" key="1">
    <citation type="submission" date="2024-10" db="EMBL/GenBank/DDBJ databases">
        <title>The Natural Products Discovery Center: Release of the First 8490 Sequenced Strains for Exploring Actinobacteria Biosynthetic Diversity.</title>
        <authorList>
            <person name="Kalkreuter E."/>
            <person name="Kautsar S.A."/>
            <person name="Yang D."/>
            <person name="Bader C.D."/>
            <person name="Teijaro C.N."/>
            <person name="Fluegel L."/>
            <person name="Davis C.M."/>
            <person name="Simpson J.R."/>
            <person name="Lauterbach L."/>
            <person name="Steele A.D."/>
            <person name="Gui C."/>
            <person name="Meng S."/>
            <person name="Li G."/>
            <person name="Viehrig K."/>
            <person name="Ye F."/>
            <person name="Su P."/>
            <person name="Kiefer A.F."/>
            <person name="Nichols A."/>
            <person name="Cepeda A.J."/>
            <person name="Yan W."/>
            <person name="Fan B."/>
            <person name="Jiang Y."/>
            <person name="Adhikari A."/>
            <person name="Zheng C.-J."/>
            <person name="Schuster L."/>
            <person name="Cowan T.M."/>
            <person name="Smanski M.J."/>
            <person name="Chevrette M.G."/>
            <person name="De Carvalho L.P.S."/>
            <person name="Shen B."/>
        </authorList>
    </citation>
    <scope>NUCLEOTIDE SEQUENCE [LARGE SCALE GENOMIC DNA]</scope>
    <source>
        <strain evidence="1 2">NPDC087689</strain>
    </source>
</reference>
<accession>A0ABW8DGB2</accession>
<dbReference type="SUPFAM" id="SSF51120">
    <property type="entry name" value="beta-Roll"/>
    <property type="match status" value="1"/>
</dbReference>
<protein>
    <submittedName>
        <fullName evidence="1">Calcium-binding protein</fullName>
    </submittedName>
</protein>
<evidence type="ECO:0000313" key="2">
    <source>
        <dbReference type="Proteomes" id="UP001617296"/>
    </source>
</evidence>
<gene>
    <name evidence="1" type="ORF">ACIOUF_07720</name>
</gene>
<proteinExistence type="predicted"/>
<dbReference type="Proteomes" id="UP001617296">
    <property type="component" value="Unassembled WGS sequence"/>
</dbReference>
<sequence length="1205" mass="131185">MLKLPSTQSSTNIHLDDAVVVTDIGLRANQKTPSTLDISAAESTPAHARRNSKASQLRIVDELFGPLHIGPFSVTRTSLDALGATLLGEKLNGKNTFFREPKQSFLNQLQLDPIAIEAQMKLTTGSDDYLLPSLLFELASMRPLTAPAMLRETDPSLADPRKYRHALGKLLNAAQRLDIGDTQLPGQASGRLSGWVNHAKSAGMTSMGMGLQSFGVYSGLRGLHDAIRNKNEYETIFNGASVAGELASMAVEVSVAKKATLMIQASRSACKGFAHTRIGVRLGRSAGLLASVLTLPFDIIAAVDAFDAASKATGKQAVDHYVEAGLSVTSAAMTVLLGFAALAGFSAAGPVGLLAGLFLVAGARVWAGVRAVDDIDDYIELTTHERLRTGWFAFWGVDPDTAVQNRYDLAKATAEHARLLQTTARRLLDGTLKEQIEAVVDGGFVAESNPVQIRFYNWSRETMEDATVSRVQIQDTDDTLDARGGVNEQTPWASFGTAGEHKGVLWFIGGGDDDIRGVEHKPNVFHYRSGTKKLAGGNSGDQFVFKDAANQLKNASAQGRLSALDGGEGNDTLSLADAIAEPGAGRLGYHVDLKAGLMSVISLDESTHQRKLEPHTYLTNIENVTTLAGASNEVIATQAANIIQAWGDDDIHAAEGDDRIDVFGAHATVHGGAGSDTYSIAHVAGHVSIIEDGAQDSIIGLDWRKELIVSWTLEGAHLVITSRFDLDDDLSRIVRIKDVYQQRGEQRVLQNAKLLFITRDGFHLVPDLPATLDTPGPITLQVTIIRPGSAAGPVFVYEDEQTDPRKKLERYYIPRGERLTTLRITEHSPKALSMVYLDYASQEISSIEAYYNATVKRELAFDRIMYTECGLSLRFGQHELLIKNLASSHSVGTIAISERLTRPALAVNQPIILVMNDGVSWRLEQPPMADDFFANETFRNSTSNAWKTSVALPLKPCAGTYPFYRPADNPGHQLRASNVCIGLKSLPRQRAIEHLVGEGSTYLVHLTRNITLRISTPGALADAPAQLPYSSVWELDATQLGAVEISLADHLLRIGDVIVHLPQYSQPDDLIDQVHVITRGGIVHSVYIEFETISVKHIDARYFDPEFDYANALAATPARARHLAVQNAVVRENALAQPIFDPRDRSWATSDEPLHKLAFTQLQVLNRCDHQLEVCQDLLKFALQADPPLTAEQLMALKQHCLALL</sequence>
<dbReference type="RefSeq" id="WP_401231110.1">
    <property type="nucleotide sequence ID" value="NZ_JBIUVY010000008.1"/>
</dbReference>
<keyword evidence="2" id="KW-1185">Reference proteome</keyword>
<dbReference type="Gene3D" id="2.150.10.10">
    <property type="entry name" value="Serralysin-like metalloprotease, C-terminal"/>
    <property type="match status" value="1"/>
</dbReference>